<dbReference type="STRING" id="1379680.GCA_001612615_06188"/>
<dbReference type="AlphaFoldDB" id="A0A285LRZ4"/>
<dbReference type="PIRSF" id="PIRSF000126">
    <property type="entry name" value="11-beta-HSD1"/>
    <property type="match status" value="1"/>
</dbReference>
<proteinExistence type="inferred from homology"/>
<evidence type="ECO:0000256" key="3">
    <source>
        <dbReference type="RuleBase" id="RU000363"/>
    </source>
</evidence>
<dbReference type="EMBL" id="OBEG01000004">
    <property type="protein sequence ID" value="SNY87698.1"/>
    <property type="molecule type" value="Genomic_DNA"/>
</dbReference>
<evidence type="ECO:0000313" key="4">
    <source>
        <dbReference type="EMBL" id="SNY87698.1"/>
    </source>
</evidence>
<gene>
    <name evidence="4" type="ORF">SAMN04244553_4648</name>
</gene>
<dbReference type="RefSeq" id="WP_097246589.1">
    <property type="nucleotide sequence ID" value="NZ_JAMTCU010000010.1"/>
</dbReference>
<evidence type="ECO:0000256" key="2">
    <source>
        <dbReference type="ARBA" id="ARBA00023002"/>
    </source>
</evidence>
<dbReference type="InterPro" id="IPR036291">
    <property type="entry name" value="NAD(P)-bd_dom_sf"/>
</dbReference>
<reference evidence="4 5" key="1">
    <citation type="submission" date="2017-09" db="EMBL/GenBank/DDBJ databases">
        <authorList>
            <person name="Ehlers B."/>
            <person name="Leendertz F.H."/>
        </authorList>
    </citation>
    <scope>NUCLEOTIDE SEQUENCE [LARGE SCALE GENOMIC DNA]</scope>
    <source>
        <strain evidence="4 5">DSM 45537</strain>
    </source>
</reference>
<dbReference type="PANTHER" id="PTHR44196:SF2">
    <property type="entry name" value="SHORT-CHAIN DEHYDROGENASE-RELATED"/>
    <property type="match status" value="1"/>
</dbReference>
<dbReference type="Proteomes" id="UP000219565">
    <property type="component" value="Unassembled WGS sequence"/>
</dbReference>
<dbReference type="PRINTS" id="PR00080">
    <property type="entry name" value="SDRFAMILY"/>
</dbReference>
<dbReference type="InterPro" id="IPR002347">
    <property type="entry name" value="SDR_fam"/>
</dbReference>
<evidence type="ECO:0008006" key="6">
    <source>
        <dbReference type="Google" id="ProtNLM"/>
    </source>
</evidence>
<dbReference type="Pfam" id="PF00106">
    <property type="entry name" value="adh_short"/>
    <property type="match status" value="1"/>
</dbReference>
<sequence length="270" mass="28616">MTDSSVPARLPGATRPVALITGPTSGIGHGFALRLASLGYDMVLVARDEERLRELAAELERKFDTRSEVFVADLAQAADREKVAARAAEGIEFLVNNAGFAHSGEFWTLPYEQLQAQLDVNVTSVLQLTHAALPSMIAAAKGSIVNVASVAGLVPGRGSTYSASKSYVVSFTEGLAGGLAGTGVRIQALCPGFVHTEFHERAGIEMSSLPKPLWLSVEQVVAGSLSDLDKDRVISVPGAQYKAITAVAGLIPRTLQVRMNRGLFNSRGRT</sequence>
<dbReference type="GO" id="GO:0016020">
    <property type="term" value="C:membrane"/>
    <property type="evidence" value="ECO:0007669"/>
    <property type="project" value="TreeGrafter"/>
</dbReference>
<evidence type="ECO:0000313" key="5">
    <source>
        <dbReference type="Proteomes" id="UP000219565"/>
    </source>
</evidence>
<name>A0A285LRZ4_9NOCA</name>
<comment type="similarity">
    <text evidence="1 3">Belongs to the short-chain dehydrogenases/reductases (SDR) family.</text>
</comment>
<dbReference type="OrthoDB" id="9810734at2"/>
<keyword evidence="5" id="KW-1185">Reference proteome</keyword>
<keyword evidence="2" id="KW-0560">Oxidoreductase</keyword>
<dbReference type="PROSITE" id="PS00061">
    <property type="entry name" value="ADH_SHORT"/>
    <property type="match status" value="1"/>
</dbReference>
<dbReference type="InterPro" id="IPR020904">
    <property type="entry name" value="Sc_DH/Rdtase_CS"/>
</dbReference>
<accession>A0A285LRZ4</accession>
<dbReference type="SUPFAM" id="SSF51735">
    <property type="entry name" value="NAD(P)-binding Rossmann-fold domains"/>
    <property type="match status" value="1"/>
</dbReference>
<protein>
    <recommendedName>
        <fullName evidence="6">Short-chain dehydrogenase</fullName>
    </recommendedName>
</protein>
<dbReference type="Gene3D" id="3.40.50.720">
    <property type="entry name" value="NAD(P)-binding Rossmann-like Domain"/>
    <property type="match status" value="1"/>
</dbReference>
<dbReference type="PRINTS" id="PR00081">
    <property type="entry name" value="GDHRDH"/>
</dbReference>
<organism evidence="4 5">
    <name type="scientific">Nocardia amikacinitolerans</name>
    <dbReference type="NCBI Taxonomy" id="756689"/>
    <lineage>
        <taxon>Bacteria</taxon>
        <taxon>Bacillati</taxon>
        <taxon>Actinomycetota</taxon>
        <taxon>Actinomycetes</taxon>
        <taxon>Mycobacteriales</taxon>
        <taxon>Nocardiaceae</taxon>
        <taxon>Nocardia</taxon>
    </lineage>
</organism>
<dbReference type="CDD" id="cd05233">
    <property type="entry name" value="SDR_c"/>
    <property type="match status" value="1"/>
</dbReference>
<dbReference type="GO" id="GO:0016491">
    <property type="term" value="F:oxidoreductase activity"/>
    <property type="evidence" value="ECO:0007669"/>
    <property type="project" value="UniProtKB-KW"/>
</dbReference>
<dbReference type="PANTHER" id="PTHR44196">
    <property type="entry name" value="DEHYDROGENASE/REDUCTASE SDR FAMILY MEMBER 7B"/>
    <property type="match status" value="1"/>
</dbReference>
<evidence type="ECO:0000256" key="1">
    <source>
        <dbReference type="ARBA" id="ARBA00006484"/>
    </source>
</evidence>